<reference evidence="2" key="1">
    <citation type="submission" date="2020-05" db="EMBL/GenBank/DDBJ databases">
        <authorList>
            <person name="Chiriac C."/>
            <person name="Salcher M."/>
            <person name="Ghai R."/>
            <person name="Kavagutti S V."/>
        </authorList>
    </citation>
    <scope>NUCLEOTIDE SEQUENCE</scope>
</reference>
<evidence type="ECO:0000256" key="1">
    <source>
        <dbReference type="SAM" id="MobiDB-lite"/>
    </source>
</evidence>
<accession>A0A6J6IH36</accession>
<dbReference type="Pfam" id="PF05258">
    <property type="entry name" value="DciA"/>
    <property type="match status" value="1"/>
</dbReference>
<dbReference type="EMBL" id="CAEZUP010000126">
    <property type="protein sequence ID" value="CAB4623785.1"/>
    <property type="molecule type" value="Genomic_DNA"/>
</dbReference>
<name>A0A6J6IH36_9ZZZZ</name>
<sequence>MSPGIRTLGRMPWEPLPGNKSVEPARMNESLDRLVRHLGAPSASVTSGLFRRWPELVGENVGANCRPIALRDGTLVVAVSDPAWATQLRFLEATLLERLQAELGADTVTVIEVRVRPERIRNNLKG</sequence>
<evidence type="ECO:0000313" key="2">
    <source>
        <dbReference type="EMBL" id="CAB4623785.1"/>
    </source>
</evidence>
<dbReference type="PANTHER" id="PTHR36456:SF1">
    <property type="entry name" value="UPF0232 PROTEIN SCO3875"/>
    <property type="match status" value="1"/>
</dbReference>
<organism evidence="2">
    <name type="scientific">freshwater metagenome</name>
    <dbReference type="NCBI Taxonomy" id="449393"/>
    <lineage>
        <taxon>unclassified sequences</taxon>
        <taxon>metagenomes</taxon>
        <taxon>ecological metagenomes</taxon>
    </lineage>
</organism>
<feature type="region of interest" description="Disordered" evidence="1">
    <location>
        <begin position="1"/>
        <end position="21"/>
    </location>
</feature>
<proteinExistence type="predicted"/>
<protein>
    <submittedName>
        <fullName evidence="2">Unannotated protein</fullName>
    </submittedName>
</protein>
<gene>
    <name evidence="2" type="ORF">UFOPK1835_02000</name>
</gene>
<dbReference type="PANTHER" id="PTHR36456">
    <property type="entry name" value="UPF0232 PROTEIN SCO3875"/>
    <property type="match status" value="1"/>
</dbReference>
<dbReference type="AlphaFoldDB" id="A0A6J6IH36"/>
<dbReference type="InterPro" id="IPR007922">
    <property type="entry name" value="DciA-like"/>
</dbReference>